<dbReference type="InterPro" id="IPR013087">
    <property type="entry name" value="Znf_C2H2_type"/>
</dbReference>
<dbReference type="Pfam" id="PF00096">
    <property type="entry name" value="zf-C2H2"/>
    <property type="match status" value="1"/>
</dbReference>
<evidence type="ECO:0000256" key="4">
    <source>
        <dbReference type="ARBA" id="ARBA00022833"/>
    </source>
</evidence>
<evidence type="ECO:0000256" key="5">
    <source>
        <dbReference type="PROSITE-ProRule" id="PRU00042"/>
    </source>
</evidence>
<name>A0AAJ7SGA6_9ACAR</name>
<dbReference type="FunFam" id="3.30.160.60:FF:000630">
    <property type="entry name" value="Zinc finger protein 180"/>
    <property type="match status" value="1"/>
</dbReference>
<evidence type="ECO:0000313" key="8">
    <source>
        <dbReference type="Proteomes" id="UP000694867"/>
    </source>
</evidence>
<feature type="domain" description="C2H2-type" evidence="7">
    <location>
        <begin position="272"/>
        <end position="299"/>
    </location>
</feature>
<organism evidence="8 9">
    <name type="scientific">Galendromus occidentalis</name>
    <name type="common">western predatory mite</name>
    <dbReference type="NCBI Taxonomy" id="34638"/>
    <lineage>
        <taxon>Eukaryota</taxon>
        <taxon>Metazoa</taxon>
        <taxon>Ecdysozoa</taxon>
        <taxon>Arthropoda</taxon>
        <taxon>Chelicerata</taxon>
        <taxon>Arachnida</taxon>
        <taxon>Acari</taxon>
        <taxon>Parasitiformes</taxon>
        <taxon>Mesostigmata</taxon>
        <taxon>Gamasina</taxon>
        <taxon>Phytoseioidea</taxon>
        <taxon>Phytoseiidae</taxon>
        <taxon>Typhlodrominae</taxon>
        <taxon>Galendromus</taxon>
    </lineage>
</organism>
<evidence type="ECO:0000256" key="1">
    <source>
        <dbReference type="ARBA" id="ARBA00022723"/>
    </source>
</evidence>
<keyword evidence="1" id="KW-0479">Metal-binding</keyword>
<protein>
    <submittedName>
        <fullName evidence="9">Zinc finger protein 64</fullName>
    </submittedName>
</protein>
<dbReference type="Gene3D" id="3.30.160.60">
    <property type="entry name" value="Classic Zinc Finger"/>
    <property type="match status" value="7"/>
</dbReference>
<feature type="compositionally biased region" description="Low complexity" evidence="6">
    <location>
        <begin position="364"/>
        <end position="381"/>
    </location>
</feature>
<dbReference type="SMART" id="SM00355">
    <property type="entry name" value="ZnF_C2H2"/>
    <property type="match status" value="8"/>
</dbReference>
<dbReference type="SUPFAM" id="SSF57667">
    <property type="entry name" value="beta-beta-alpha zinc fingers"/>
    <property type="match status" value="4"/>
</dbReference>
<feature type="domain" description="C2H2-type" evidence="7">
    <location>
        <begin position="407"/>
        <end position="436"/>
    </location>
</feature>
<dbReference type="PANTHER" id="PTHR24403:SF105">
    <property type="entry name" value="ZINC FINGER PROTEIN 2-LIKE ISOFORM X1"/>
    <property type="match status" value="1"/>
</dbReference>
<gene>
    <name evidence="9" type="primary">LOC100898653</name>
</gene>
<dbReference type="KEGG" id="goe:100898653"/>
<dbReference type="AlphaFoldDB" id="A0AAJ7SGA6"/>
<reference evidence="9" key="1">
    <citation type="submission" date="2025-08" db="UniProtKB">
        <authorList>
            <consortium name="RefSeq"/>
        </authorList>
    </citation>
    <scope>IDENTIFICATION</scope>
</reference>
<dbReference type="Proteomes" id="UP000694867">
    <property type="component" value="Unplaced"/>
</dbReference>
<dbReference type="PANTHER" id="PTHR24403">
    <property type="entry name" value="ZINC FINGER PROTEIN"/>
    <property type="match status" value="1"/>
</dbReference>
<evidence type="ECO:0000259" key="7">
    <source>
        <dbReference type="PROSITE" id="PS50157"/>
    </source>
</evidence>
<dbReference type="RefSeq" id="XP_028968104.1">
    <property type="nucleotide sequence ID" value="XM_029112271.1"/>
</dbReference>
<feature type="domain" description="C2H2-type" evidence="7">
    <location>
        <begin position="137"/>
        <end position="164"/>
    </location>
</feature>
<feature type="region of interest" description="Disordered" evidence="6">
    <location>
        <begin position="364"/>
        <end position="389"/>
    </location>
</feature>
<keyword evidence="4" id="KW-0862">Zinc</keyword>
<dbReference type="FunFam" id="3.30.160.60:FF:000100">
    <property type="entry name" value="Zinc finger 45-like"/>
    <property type="match status" value="1"/>
</dbReference>
<dbReference type="PROSITE" id="PS50157">
    <property type="entry name" value="ZINC_FINGER_C2H2_2"/>
    <property type="match status" value="5"/>
</dbReference>
<dbReference type="InterPro" id="IPR050688">
    <property type="entry name" value="Zinc_finger/UBP_domain"/>
</dbReference>
<sequence length="478" mass="54758">MSKLWVASSVDASQTFVPDLGNCLSATSRHPNNRRCPLCDKIFPLKRDLERHMVKHTGLKPYPCPYCPFRTTRREHVSNHVKNKHISLYAEYMDFVRARKQRYLDINFNNVGGPGLSNYISCNGYDRFIHTDGEGNNLCLICQYSVKHRRNIYRHILTHTGDKPFRCTSCEFRSSRSDKLKHHIKTKHQNESIIIPDVSVITVNNENLPCRPNVTLHLLPIGDVENPAAPKRSDKKRTASEILQDMLMYGRIAQSSPLETSPPNSSLYKKFFSCHVCGYNTHIKRAHERHILTHTGEKPHKCDYCDFRSNRKDNLLTHVRKKHQNSAMALQLLLQAQENSNSSIINNNSALSLSGSGNINNNDSSTINLNNGNNNSSSSNSSGGGHKHSTRHRNFFDLENCNEFGKYKCPYDHCAYITNRRFPLSRHLLTHTGEKPFRCLHCHYSCSRKDALSSHMARRHPFTLDGSRDQEDFSRILS</sequence>
<accession>A0AAJ7SGA6</accession>
<evidence type="ECO:0000256" key="6">
    <source>
        <dbReference type="SAM" id="MobiDB-lite"/>
    </source>
</evidence>
<keyword evidence="8" id="KW-1185">Reference proteome</keyword>
<dbReference type="GO" id="GO:0008270">
    <property type="term" value="F:zinc ion binding"/>
    <property type="evidence" value="ECO:0007669"/>
    <property type="project" value="UniProtKB-KW"/>
</dbReference>
<dbReference type="InterPro" id="IPR036236">
    <property type="entry name" value="Znf_C2H2_sf"/>
</dbReference>
<evidence type="ECO:0000256" key="3">
    <source>
        <dbReference type="ARBA" id="ARBA00022771"/>
    </source>
</evidence>
<keyword evidence="2" id="KW-0677">Repeat</keyword>
<feature type="domain" description="C2H2-type" evidence="7">
    <location>
        <begin position="34"/>
        <end position="61"/>
    </location>
</feature>
<dbReference type="GeneID" id="100898653"/>
<feature type="domain" description="C2H2-type" evidence="7">
    <location>
        <begin position="165"/>
        <end position="193"/>
    </location>
</feature>
<dbReference type="PROSITE" id="PS00028">
    <property type="entry name" value="ZINC_FINGER_C2H2_1"/>
    <property type="match status" value="3"/>
</dbReference>
<keyword evidence="3 5" id="KW-0863">Zinc-finger</keyword>
<evidence type="ECO:0000313" key="9">
    <source>
        <dbReference type="RefSeq" id="XP_028968104.1"/>
    </source>
</evidence>
<dbReference type="GO" id="GO:0005634">
    <property type="term" value="C:nucleus"/>
    <property type="evidence" value="ECO:0007669"/>
    <property type="project" value="TreeGrafter"/>
</dbReference>
<proteinExistence type="predicted"/>
<dbReference type="GO" id="GO:0045944">
    <property type="term" value="P:positive regulation of transcription by RNA polymerase II"/>
    <property type="evidence" value="ECO:0007669"/>
    <property type="project" value="TreeGrafter"/>
</dbReference>
<evidence type="ECO:0000256" key="2">
    <source>
        <dbReference type="ARBA" id="ARBA00022737"/>
    </source>
</evidence>